<sequence>MFKKISDFAYQRSWKEAVVFYIVWLIIIIIFSGLISSITIGLMGIVGLKFLPEESFQIGLKIGNFIAVAGCLLISFTILKKKNLHTHIGFILIGLSSGIMAVILGGFGGLIPSLYLSTLPNNSKNN</sequence>
<gene>
    <name evidence="2" type="ORF">MAL03_04950</name>
</gene>
<feature type="transmembrane region" description="Helical" evidence="1">
    <location>
        <begin position="21"/>
        <end position="46"/>
    </location>
</feature>
<reference evidence="2" key="1">
    <citation type="submission" date="2022-02" db="EMBL/GenBank/DDBJ databases">
        <title>The genetically variable rfb locus in Leptospira is a mobile cassette and a molecular signature of serovar identity.</title>
        <authorList>
            <person name="Nieves C."/>
            <person name="Vincent A.T."/>
            <person name="Zarantonelli L."/>
            <person name="Picardeau M."/>
            <person name="Veyrier F.J."/>
            <person name="Buschiazzo A."/>
        </authorList>
    </citation>
    <scope>NUCLEOTIDE SEQUENCE</scope>
    <source>
        <strain evidence="2">IP1512017</strain>
    </source>
</reference>
<keyword evidence="1" id="KW-0812">Transmembrane</keyword>
<keyword evidence="1" id="KW-0472">Membrane</keyword>
<dbReference type="RefSeq" id="WP_181756972.1">
    <property type="nucleotide sequence ID" value="NZ_CP091947.1"/>
</dbReference>
<accession>A0AAE9KA21</accession>
<keyword evidence="1" id="KW-1133">Transmembrane helix</keyword>
<evidence type="ECO:0000313" key="2">
    <source>
        <dbReference type="EMBL" id="UOG57496.1"/>
    </source>
</evidence>
<feature type="transmembrane region" description="Helical" evidence="1">
    <location>
        <begin position="91"/>
        <end position="116"/>
    </location>
</feature>
<dbReference type="Proteomes" id="UP000829829">
    <property type="component" value="Chromosome 1"/>
</dbReference>
<evidence type="ECO:0000256" key="1">
    <source>
        <dbReference type="SAM" id="Phobius"/>
    </source>
</evidence>
<dbReference type="EMBL" id="CP091957">
    <property type="protein sequence ID" value="UOG57496.1"/>
    <property type="molecule type" value="Genomic_DNA"/>
</dbReference>
<evidence type="ECO:0000313" key="3">
    <source>
        <dbReference type="Proteomes" id="UP000829829"/>
    </source>
</evidence>
<protein>
    <submittedName>
        <fullName evidence="2">Uncharacterized protein</fullName>
    </submittedName>
</protein>
<organism evidence="2 3">
    <name type="scientific">Leptospira noguchii</name>
    <dbReference type="NCBI Taxonomy" id="28182"/>
    <lineage>
        <taxon>Bacteria</taxon>
        <taxon>Pseudomonadati</taxon>
        <taxon>Spirochaetota</taxon>
        <taxon>Spirochaetia</taxon>
        <taxon>Leptospirales</taxon>
        <taxon>Leptospiraceae</taxon>
        <taxon>Leptospira</taxon>
    </lineage>
</organism>
<name>A0AAE9KA21_9LEPT</name>
<proteinExistence type="predicted"/>
<feature type="transmembrane region" description="Helical" evidence="1">
    <location>
        <begin position="58"/>
        <end position="79"/>
    </location>
</feature>
<dbReference type="AlphaFoldDB" id="A0AAE9KA21"/>